<evidence type="ECO:0000256" key="1">
    <source>
        <dbReference type="SAM" id="MobiDB-lite"/>
    </source>
</evidence>
<dbReference type="EMBL" id="AAUW01000030">
    <property type="protein sequence ID" value="EAV40474.1"/>
    <property type="molecule type" value="Genomic_DNA"/>
</dbReference>
<organism evidence="2 3">
    <name type="scientific">Roseibium aggregatum (strain ATCC 25650 / DSM 13394 / JCM 20685 / NBRC 16684 / NCIMB 2208 / IAM 12614 / B1)</name>
    <name type="common">Stappia aggregata</name>
    <dbReference type="NCBI Taxonomy" id="384765"/>
    <lineage>
        <taxon>Bacteria</taxon>
        <taxon>Pseudomonadati</taxon>
        <taxon>Pseudomonadota</taxon>
        <taxon>Alphaproteobacteria</taxon>
        <taxon>Hyphomicrobiales</taxon>
        <taxon>Stappiaceae</taxon>
        <taxon>Roseibium</taxon>
    </lineage>
</organism>
<accession>A0P3C1</accession>
<sequence length="39" mass="4811">MQHDMHYVRDADDDRVRRQTYRRKEMTPMIASGLKEMRS</sequence>
<gene>
    <name evidence="2" type="ORF">SIAM614_05381</name>
</gene>
<dbReference type="Proteomes" id="UP000004848">
    <property type="component" value="Unassembled WGS sequence"/>
</dbReference>
<evidence type="ECO:0000313" key="3">
    <source>
        <dbReference type="Proteomes" id="UP000004848"/>
    </source>
</evidence>
<feature type="region of interest" description="Disordered" evidence="1">
    <location>
        <begin position="1"/>
        <end position="39"/>
    </location>
</feature>
<name>A0P3C1_ROSAI</name>
<reference evidence="2 3" key="1">
    <citation type="submission" date="2006-05" db="EMBL/GenBank/DDBJ databases">
        <authorList>
            <person name="King G."/>
            <person name="Ferriera S."/>
            <person name="Johnson J."/>
            <person name="Kravitz S."/>
            <person name="Beeson K."/>
            <person name="Sutton G."/>
            <person name="Rogers Y.-H."/>
            <person name="Friedman R."/>
            <person name="Frazier M."/>
            <person name="Venter J.C."/>
        </authorList>
    </citation>
    <scope>NUCLEOTIDE SEQUENCE [LARGE SCALE GENOMIC DNA]</scope>
    <source>
        <strain evidence="3">ATCC 25650 / DSM 13394 / JCM 20685 / NBRC 16684 / NCIMB 2208 / IAM 12614 / B1</strain>
    </source>
</reference>
<dbReference type="AlphaFoldDB" id="A0P3C1"/>
<comment type="caution">
    <text evidence="2">The sequence shown here is derived from an EMBL/GenBank/DDBJ whole genome shotgun (WGS) entry which is preliminary data.</text>
</comment>
<evidence type="ECO:0000313" key="2">
    <source>
        <dbReference type="EMBL" id="EAV40474.1"/>
    </source>
</evidence>
<feature type="compositionally biased region" description="Basic and acidic residues" evidence="1">
    <location>
        <begin position="1"/>
        <end position="26"/>
    </location>
</feature>
<proteinExistence type="predicted"/>
<protein>
    <submittedName>
        <fullName evidence="2">Uncharacterized protein</fullName>
    </submittedName>
</protein>